<comment type="caution">
    <text evidence="1">The sequence shown here is derived from an EMBL/GenBank/DDBJ whole genome shotgun (WGS) entry which is preliminary data.</text>
</comment>
<sequence>MTAKKKKKKERENRGACSACCPAGTPHKRRHRPAAISCGHSSTSRMGCCFSRAAGLRVSGGRRQASADSPLCAQVLQWPPSWACPVPLPCRAGRPSRPLSSPPALSHGLPAIQVRAEEWETGPHWLPCPWWAENSDLGQMG</sequence>
<accession>A0A3L8SLK0</accession>
<protein>
    <submittedName>
        <fullName evidence="1">Uncharacterized protein</fullName>
    </submittedName>
</protein>
<dbReference type="AlphaFoldDB" id="A0A3L8SLK0"/>
<feature type="non-terminal residue" evidence="1">
    <location>
        <position position="141"/>
    </location>
</feature>
<name>A0A3L8SLK0_CHLGU</name>
<keyword evidence="2" id="KW-1185">Reference proteome</keyword>
<reference evidence="1 2" key="1">
    <citation type="journal article" date="2018" name="Proc. R. Soc. B">
        <title>A non-coding region near Follistatin controls head colour polymorphism in the Gouldian finch.</title>
        <authorList>
            <person name="Toomey M.B."/>
            <person name="Marques C.I."/>
            <person name="Andrade P."/>
            <person name="Araujo P.M."/>
            <person name="Sabatino S."/>
            <person name="Gazda M.A."/>
            <person name="Afonso S."/>
            <person name="Lopes R.J."/>
            <person name="Corbo J.C."/>
            <person name="Carneiro M."/>
        </authorList>
    </citation>
    <scope>NUCLEOTIDE SEQUENCE [LARGE SCALE GENOMIC DNA]</scope>
    <source>
        <strain evidence="1">Red01</strain>
        <tissue evidence="1">Muscle</tissue>
    </source>
</reference>
<dbReference type="Proteomes" id="UP000276834">
    <property type="component" value="Unassembled WGS sequence"/>
</dbReference>
<organism evidence="1 2">
    <name type="scientific">Chloebia gouldiae</name>
    <name type="common">Gouldian finch</name>
    <name type="synonym">Erythrura gouldiae</name>
    <dbReference type="NCBI Taxonomy" id="44316"/>
    <lineage>
        <taxon>Eukaryota</taxon>
        <taxon>Metazoa</taxon>
        <taxon>Chordata</taxon>
        <taxon>Craniata</taxon>
        <taxon>Vertebrata</taxon>
        <taxon>Euteleostomi</taxon>
        <taxon>Archelosauria</taxon>
        <taxon>Archosauria</taxon>
        <taxon>Dinosauria</taxon>
        <taxon>Saurischia</taxon>
        <taxon>Theropoda</taxon>
        <taxon>Coelurosauria</taxon>
        <taxon>Aves</taxon>
        <taxon>Neognathae</taxon>
        <taxon>Neoaves</taxon>
        <taxon>Telluraves</taxon>
        <taxon>Australaves</taxon>
        <taxon>Passeriformes</taxon>
        <taxon>Passeroidea</taxon>
        <taxon>Passeridae</taxon>
        <taxon>Chloebia</taxon>
    </lineage>
</organism>
<dbReference type="EMBL" id="QUSF01000016">
    <property type="protein sequence ID" value="RLW03352.1"/>
    <property type="molecule type" value="Genomic_DNA"/>
</dbReference>
<gene>
    <name evidence="1" type="ORF">DV515_00006665</name>
</gene>
<proteinExistence type="predicted"/>
<evidence type="ECO:0000313" key="2">
    <source>
        <dbReference type="Proteomes" id="UP000276834"/>
    </source>
</evidence>
<evidence type="ECO:0000313" key="1">
    <source>
        <dbReference type="EMBL" id="RLW03352.1"/>
    </source>
</evidence>